<evidence type="ECO:0000256" key="2">
    <source>
        <dbReference type="SAM" id="Phobius"/>
    </source>
</evidence>
<protein>
    <recommendedName>
        <fullName evidence="3">PKD/Chitinase domain-containing protein</fullName>
    </recommendedName>
</protein>
<feature type="region of interest" description="Disordered" evidence="1">
    <location>
        <begin position="891"/>
        <end position="940"/>
    </location>
</feature>
<dbReference type="AlphaFoldDB" id="A0AA36M7P4"/>
<keyword evidence="2" id="KW-1133">Transmembrane helix</keyword>
<keyword evidence="2" id="KW-0472">Membrane</keyword>
<feature type="compositionally biased region" description="Basic and acidic residues" evidence="1">
    <location>
        <begin position="926"/>
        <end position="940"/>
    </location>
</feature>
<dbReference type="PANTHER" id="PTHR46182:SF2">
    <property type="entry name" value="FI19480P1"/>
    <property type="match status" value="1"/>
</dbReference>
<dbReference type="SMART" id="SM00089">
    <property type="entry name" value="PKD"/>
    <property type="match status" value="4"/>
</dbReference>
<reference evidence="4" key="1">
    <citation type="submission" date="2023-07" db="EMBL/GenBank/DDBJ databases">
        <authorList>
            <consortium name="CYATHOMIX"/>
        </authorList>
    </citation>
    <scope>NUCLEOTIDE SEQUENCE</scope>
    <source>
        <strain evidence="4">N/A</strain>
    </source>
</reference>
<gene>
    <name evidence="4" type="ORF">CYNAS_LOCUS11795</name>
</gene>
<dbReference type="PANTHER" id="PTHR46182">
    <property type="entry name" value="FI19480P1"/>
    <property type="match status" value="1"/>
</dbReference>
<dbReference type="InterPro" id="IPR013783">
    <property type="entry name" value="Ig-like_fold"/>
</dbReference>
<feature type="transmembrane region" description="Helical" evidence="2">
    <location>
        <begin position="833"/>
        <end position="852"/>
    </location>
</feature>
<dbReference type="InterPro" id="IPR022409">
    <property type="entry name" value="PKD/Chitinase_dom"/>
</dbReference>
<evidence type="ECO:0000256" key="1">
    <source>
        <dbReference type="SAM" id="MobiDB-lite"/>
    </source>
</evidence>
<dbReference type="GO" id="GO:0016020">
    <property type="term" value="C:membrane"/>
    <property type="evidence" value="ECO:0007669"/>
    <property type="project" value="TreeGrafter"/>
</dbReference>
<dbReference type="GO" id="GO:0001764">
    <property type="term" value="P:neuron migration"/>
    <property type="evidence" value="ECO:0007669"/>
    <property type="project" value="TreeGrafter"/>
</dbReference>
<feature type="domain" description="PKD/Chitinase" evidence="3">
    <location>
        <begin position="485"/>
        <end position="572"/>
    </location>
</feature>
<sequence length="940" mass="103618">MGYRNDADDYEQGKASECGLARLVSVGLGADDDQCTGSFHALTLIYALEQKIKIPAEIRGTISRRLFQINYGVPTFLILSVQMGLNARSLRVFLLLAAVPILITADELLEDELCDVETGSPCSSEGHEECRQQNGSDKIGICVCIAGYHRELRGAPCLPLNSNSSISKISNSSVETSTPSSAIKFFVDGPTTVQLPIDSVSAKVVLSDEDSPKERNFSYLWELLQGSGLAFASSYKRSVLELSQLKPGKMQFRVTVANKTHSGQQTYSLSVISPKAPNKPPKAIIRPESPVHGVERSRLTLDAEGSIDDDKIVSYKWTQDKGPSIPLPAMNTPILTLDNMVAGNYVFSVLVTDSGGLTSTASAKVIIEAERDDPPKAHINECGSKDHVGSLTVRLPRTEISLCGNASQDDKGIVSYNWFRVDKLSGKLSVDLAGSTTSILTLRNIQANERFGPYEFQLDVTDTKGQKDSARISIFVNEAQNLPPVADAGGNHTIFLPESSIVLNGNAKDDGSIVSYQWTQVSGPANALLVNADKAKATASGLIEGHYVFMLVVVDDGGLKANASAFISVERSKNEPPVARAFNVTVLLPTAIAILNASQSSDDAGIVSYLWQPFDDVPASMIPLDGSERRNVMFVTGLVEGKHLYNLTVSDQQKASDSIIVELTVSKGEEDLESVEILMNKNVKEWTYRLRRKLQDRIEASLAGSIDEVDSVIVHFTKFEELPQDGRLRAVFWARSRSKQERTMKHRRAITAEFLGTVVKARKAVNILRHEARMLSDFHISLIQTLYCKLDCSGHGKCSDATKQCECDSFWMVNVFAYLVFGFRTENCAWSSVYFWMVSSTLTAMIVMCVLLRRRSAVWNRVGRRRFRRRKRYSALRSESDDLEKEAYRMRNGPRLAPLPMPHSSESLDSESDELIQISESGCSLQKRDRSSTSAEKTIK</sequence>
<evidence type="ECO:0000313" key="4">
    <source>
        <dbReference type="EMBL" id="CAJ0599812.1"/>
    </source>
</evidence>
<evidence type="ECO:0000313" key="5">
    <source>
        <dbReference type="Proteomes" id="UP001176961"/>
    </source>
</evidence>
<feature type="domain" description="PKD/Chitinase" evidence="3">
    <location>
        <begin position="384"/>
        <end position="479"/>
    </location>
</feature>
<dbReference type="Gene3D" id="2.60.40.10">
    <property type="entry name" value="Immunoglobulins"/>
    <property type="match status" value="5"/>
</dbReference>
<accession>A0AA36M7P4</accession>
<dbReference type="InterPro" id="IPR035986">
    <property type="entry name" value="PKD_dom_sf"/>
</dbReference>
<dbReference type="GO" id="GO:0031410">
    <property type="term" value="C:cytoplasmic vesicle"/>
    <property type="evidence" value="ECO:0007669"/>
    <property type="project" value="TreeGrafter"/>
</dbReference>
<name>A0AA36M7P4_CYLNA</name>
<proteinExistence type="predicted"/>
<feature type="domain" description="PKD/Chitinase" evidence="3">
    <location>
        <begin position="289"/>
        <end position="370"/>
    </location>
</feature>
<keyword evidence="2" id="KW-0812">Transmembrane</keyword>
<dbReference type="Pfam" id="PF22352">
    <property type="entry name" value="K319L-like_PKD"/>
    <property type="match status" value="4"/>
</dbReference>
<dbReference type="InterPro" id="IPR029865">
    <property type="entry name" value="KIAA0319-like"/>
</dbReference>
<dbReference type="SUPFAM" id="SSF49299">
    <property type="entry name" value="PKD domain"/>
    <property type="match status" value="2"/>
</dbReference>
<evidence type="ECO:0000259" key="3">
    <source>
        <dbReference type="SMART" id="SM00089"/>
    </source>
</evidence>
<dbReference type="Proteomes" id="UP001176961">
    <property type="component" value="Unassembled WGS sequence"/>
</dbReference>
<feature type="domain" description="PKD/Chitinase" evidence="3">
    <location>
        <begin position="578"/>
        <end position="668"/>
    </location>
</feature>
<keyword evidence="5" id="KW-1185">Reference proteome</keyword>
<dbReference type="EMBL" id="CATQJL010000223">
    <property type="protein sequence ID" value="CAJ0599812.1"/>
    <property type="molecule type" value="Genomic_DNA"/>
</dbReference>
<dbReference type="CDD" id="cd00146">
    <property type="entry name" value="PKD"/>
    <property type="match status" value="2"/>
</dbReference>
<comment type="caution">
    <text evidence="4">The sequence shown here is derived from an EMBL/GenBank/DDBJ whole genome shotgun (WGS) entry which is preliminary data.</text>
</comment>
<organism evidence="4 5">
    <name type="scientific">Cylicocyclus nassatus</name>
    <name type="common">Nematode worm</name>
    <dbReference type="NCBI Taxonomy" id="53992"/>
    <lineage>
        <taxon>Eukaryota</taxon>
        <taxon>Metazoa</taxon>
        <taxon>Ecdysozoa</taxon>
        <taxon>Nematoda</taxon>
        <taxon>Chromadorea</taxon>
        <taxon>Rhabditida</taxon>
        <taxon>Rhabditina</taxon>
        <taxon>Rhabditomorpha</taxon>
        <taxon>Strongyloidea</taxon>
        <taxon>Strongylidae</taxon>
        <taxon>Cylicocyclus</taxon>
    </lineage>
</organism>